<dbReference type="RefSeq" id="WP_307557700.1">
    <property type="nucleotide sequence ID" value="NZ_JAUSQU010000001.1"/>
</dbReference>
<keyword evidence="1" id="KW-0732">Signal</keyword>
<accession>A0ABT9Q9T7</accession>
<protein>
    <submittedName>
        <fullName evidence="2">Uncharacterized protein</fullName>
    </submittedName>
</protein>
<feature type="signal peptide" evidence="1">
    <location>
        <begin position="1"/>
        <end position="21"/>
    </location>
</feature>
<evidence type="ECO:0000313" key="2">
    <source>
        <dbReference type="EMBL" id="MDP9843479.1"/>
    </source>
</evidence>
<keyword evidence="3" id="KW-1185">Reference proteome</keyword>
<gene>
    <name evidence="2" type="ORF">J2853_002690</name>
</gene>
<reference evidence="2 3" key="1">
    <citation type="submission" date="2023-07" db="EMBL/GenBank/DDBJ databases">
        <title>Sequencing the genomes of 1000 actinobacteria strains.</title>
        <authorList>
            <person name="Klenk H.-P."/>
        </authorList>
    </citation>
    <scope>NUCLEOTIDE SEQUENCE [LARGE SCALE GENOMIC DNA]</scope>
    <source>
        <strain evidence="2 3">DSM 46740</strain>
    </source>
</reference>
<name>A0ABT9Q9T7_9ACTN</name>
<dbReference type="EMBL" id="JAUSQU010000001">
    <property type="protein sequence ID" value="MDP9843479.1"/>
    <property type="molecule type" value="Genomic_DNA"/>
</dbReference>
<feature type="chain" id="PRO_5045527614" evidence="1">
    <location>
        <begin position="22"/>
        <end position="134"/>
    </location>
</feature>
<dbReference type="Proteomes" id="UP001225356">
    <property type="component" value="Unassembled WGS sequence"/>
</dbReference>
<comment type="caution">
    <text evidence="2">The sequence shown here is derived from an EMBL/GenBank/DDBJ whole genome shotgun (WGS) entry which is preliminary data.</text>
</comment>
<evidence type="ECO:0000256" key="1">
    <source>
        <dbReference type="SAM" id="SignalP"/>
    </source>
</evidence>
<organism evidence="2 3">
    <name type="scientific">Streptosporangium lutulentum</name>
    <dbReference type="NCBI Taxonomy" id="1461250"/>
    <lineage>
        <taxon>Bacteria</taxon>
        <taxon>Bacillati</taxon>
        <taxon>Actinomycetota</taxon>
        <taxon>Actinomycetes</taxon>
        <taxon>Streptosporangiales</taxon>
        <taxon>Streptosporangiaceae</taxon>
        <taxon>Streptosporangium</taxon>
    </lineage>
</organism>
<evidence type="ECO:0000313" key="3">
    <source>
        <dbReference type="Proteomes" id="UP001225356"/>
    </source>
</evidence>
<proteinExistence type="predicted"/>
<sequence>MALLLCSAVAACSATSGGTQAIGSDPVILVHTGGDTGAVGIESRLAYHAASKCVILQAGDGINIPIWPPGTEPIVVDGRRGVDVKGVGRFLDGDRVQLGGNAGDEEMVSSNADVRRCTGLPSRQKLIVVGQVRR</sequence>